<feature type="chain" id="PRO_5027030728" description="Carboxypeptidase regulatory-like domain-containing protein" evidence="1">
    <location>
        <begin position="24"/>
        <end position="657"/>
    </location>
</feature>
<evidence type="ECO:0000256" key="1">
    <source>
        <dbReference type="SAM" id="SignalP"/>
    </source>
</evidence>
<sequence length="657" mass="65636">MHRLSARSAIAAAVAFAFLQLGACSGGGSGSGSGSSSTQTVTPTSVTGTVASGSAWVGASVTLMDAIGAQVTASTDAQGAYTLSVKGMTAPFLLTAKDASGLSSPLVSVLATLPSGTAPAVVNITTLTTAMAAMLTASGNPSELASSTALAKVTLSSVQIAIITLDAILADVLTQNGLQAAGFNPVGTAFTANHTGADAVIDTVSLVTGANGGLLLLSNAAPGTTIALNKQTGLSTKLAAPSVAANYLEPLASLLTACAAKGTLNTSCSPAIDATFLENGSSDLAVGHGLTDALLTGARFGSPETLAFFTRGGKQQALVRIPFTLADGTAVVLYSVAQQMAAPVALANATQGTQLGWNLIGNQSQFAVSINSRIERRTFLDTRLNDVNRYESGLDITIPTARNPSVYSASVSGPGLAAPVWLLPRNAAGSGTLGLADSALGAAPVSPAASASGTSMYRWSWQSLSSTASFAPPAASGVYAPQSVDASTVPLYATYTVTFYDSNGAQLGQSQVMNPGSPLGAAAGATVSWPTLLSDFATQFLTPGGSLAGSQYAMSVSWSSLVNGQNVAYPVNSVQIRASGLTLAGTSGEIDGFAIGSPNNTTFGQYQTTVSAGIDSSGARTCTNCPFPALTAGASRAVELGGGQNGIRYGDVTQYND</sequence>
<proteinExistence type="predicted"/>
<dbReference type="EMBL" id="CADIKB010000002">
    <property type="protein sequence ID" value="CAB3647759.1"/>
    <property type="molecule type" value="Genomic_DNA"/>
</dbReference>
<evidence type="ECO:0000313" key="3">
    <source>
        <dbReference type="Proteomes" id="UP000494249"/>
    </source>
</evidence>
<accession>A0A6J4ZZ68</accession>
<feature type="signal peptide" evidence="1">
    <location>
        <begin position="1"/>
        <end position="23"/>
    </location>
</feature>
<dbReference type="RefSeq" id="WP_035477598.1">
    <property type="nucleotide sequence ID" value="NZ_CADFGL010000003.1"/>
</dbReference>
<protein>
    <recommendedName>
        <fullName evidence="4">Carboxypeptidase regulatory-like domain-containing protein</fullName>
    </recommendedName>
</protein>
<dbReference type="Proteomes" id="UP000494249">
    <property type="component" value="Unassembled WGS sequence"/>
</dbReference>
<dbReference type="AlphaFoldDB" id="A0A6J4ZZ68"/>
<organism evidence="2 3">
    <name type="scientific">Paraburkholderia phenoliruptrix</name>
    <dbReference type="NCBI Taxonomy" id="252970"/>
    <lineage>
        <taxon>Bacteria</taxon>
        <taxon>Pseudomonadati</taxon>
        <taxon>Pseudomonadota</taxon>
        <taxon>Betaproteobacteria</taxon>
        <taxon>Burkholderiales</taxon>
        <taxon>Burkholderiaceae</taxon>
        <taxon>Paraburkholderia</taxon>
    </lineage>
</organism>
<reference evidence="2 3" key="1">
    <citation type="submission" date="2020-04" db="EMBL/GenBank/DDBJ databases">
        <authorList>
            <person name="De Canck E."/>
        </authorList>
    </citation>
    <scope>NUCLEOTIDE SEQUENCE [LARGE SCALE GENOMIC DNA]</scope>
    <source>
        <strain evidence="2 3">LMG 22037</strain>
    </source>
</reference>
<gene>
    <name evidence="2" type="ORF">LMG22037_00753</name>
</gene>
<name>A0A6J4ZZ68_9BURK</name>
<evidence type="ECO:0008006" key="4">
    <source>
        <dbReference type="Google" id="ProtNLM"/>
    </source>
</evidence>
<keyword evidence="1" id="KW-0732">Signal</keyword>
<evidence type="ECO:0000313" key="2">
    <source>
        <dbReference type="EMBL" id="CAB3647759.1"/>
    </source>
</evidence>